<organism evidence="5 6">
    <name type="scientific">Dillenia turbinata</name>
    <dbReference type="NCBI Taxonomy" id="194707"/>
    <lineage>
        <taxon>Eukaryota</taxon>
        <taxon>Viridiplantae</taxon>
        <taxon>Streptophyta</taxon>
        <taxon>Embryophyta</taxon>
        <taxon>Tracheophyta</taxon>
        <taxon>Spermatophyta</taxon>
        <taxon>Magnoliopsida</taxon>
        <taxon>eudicotyledons</taxon>
        <taxon>Gunneridae</taxon>
        <taxon>Pentapetalae</taxon>
        <taxon>Dilleniales</taxon>
        <taxon>Dilleniaceae</taxon>
        <taxon>Dillenia</taxon>
    </lineage>
</organism>
<evidence type="ECO:0000256" key="3">
    <source>
        <dbReference type="ARBA" id="ARBA00022723"/>
    </source>
</evidence>
<accession>A0AAN8Z186</accession>
<dbReference type="EMBL" id="JBAMMX010000018">
    <property type="protein sequence ID" value="KAK6922679.1"/>
    <property type="molecule type" value="Genomic_DNA"/>
</dbReference>
<evidence type="ECO:0000256" key="4">
    <source>
        <dbReference type="ARBA" id="ARBA00022842"/>
    </source>
</evidence>
<gene>
    <name evidence="5" type="ORF">RJ641_010983</name>
</gene>
<dbReference type="Gene3D" id="1.10.1200.270">
    <property type="entry name" value="Methyltransferase, alpha-helical capping domain"/>
    <property type="match status" value="1"/>
</dbReference>
<dbReference type="GO" id="GO:0008168">
    <property type="term" value="F:methyltransferase activity"/>
    <property type="evidence" value="ECO:0007669"/>
    <property type="project" value="UniProtKB-KW"/>
</dbReference>
<evidence type="ECO:0000256" key="1">
    <source>
        <dbReference type="ARBA" id="ARBA00022603"/>
    </source>
</evidence>
<reference evidence="5 6" key="1">
    <citation type="submission" date="2023-12" db="EMBL/GenBank/DDBJ databases">
        <title>A high-quality genome assembly for Dillenia turbinata (Dilleniales).</title>
        <authorList>
            <person name="Chanderbali A."/>
        </authorList>
    </citation>
    <scope>NUCLEOTIDE SEQUENCE [LARGE SCALE GENOMIC DNA]</scope>
    <source>
        <strain evidence="5">LSX21</strain>
        <tissue evidence="5">Leaf</tissue>
    </source>
</reference>
<dbReference type="InterPro" id="IPR005299">
    <property type="entry name" value="MeTrfase_7"/>
</dbReference>
<keyword evidence="2" id="KW-0808">Transferase</keyword>
<evidence type="ECO:0000313" key="5">
    <source>
        <dbReference type="EMBL" id="KAK6922679.1"/>
    </source>
</evidence>
<keyword evidence="4" id="KW-0460">Magnesium</keyword>
<dbReference type="GO" id="GO:0032259">
    <property type="term" value="P:methylation"/>
    <property type="evidence" value="ECO:0007669"/>
    <property type="project" value="UniProtKB-KW"/>
</dbReference>
<dbReference type="Gene3D" id="3.40.50.150">
    <property type="entry name" value="Vaccinia Virus protein VP39"/>
    <property type="match status" value="1"/>
</dbReference>
<evidence type="ECO:0000256" key="2">
    <source>
        <dbReference type="ARBA" id="ARBA00022679"/>
    </source>
</evidence>
<keyword evidence="1 5" id="KW-0489">Methyltransferase</keyword>
<dbReference type="PANTHER" id="PTHR31009">
    <property type="entry name" value="S-ADENOSYL-L-METHIONINE:CARBOXYL METHYLTRANSFERASE FAMILY PROTEIN"/>
    <property type="match status" value="1"/>
</dbReference>
<dbReference type="Pfam" id="PF03492">
    <property type="entry name" value="Methyltransf_7"/>
    <property type="match status" value="1"/>
</dbReference>
<keyword evidence="3" id="KW-0479">Metal-binding</keyword>
<dbReference type="InterPro" id="IPR029063">
    <property type="entry name" value="SAM-dependent_MTases_sf"/>
</dbReference>
<keyword evidence="6" id="KW-1185">Reference proteome</keyword>
<dbReference type="SUPFAM" id="SSF53335">
    <property type="entry name" value="S-adenosyl-L-methionine-dependent methyltransferases"/>
    <property type="match status" value="1"/>
</dbReference>
<comment type="caution">
    <text evidence="5">The sequence shown here is derived from an EMBL/GenBank/DDBJ whole genome shotgun (WGS) entry which is preliminary data.</text>
</comment>
<dbReference type="AlphaFoldDB" id="A0AAN8Z186"/>
<dbReference type="Proteomes" id="UP001370490">
    <property type="component" value="Unassembled WGS sequence"/>
</dbReference>
<evidence type="ECO:0000313" key="6">
    <source>
        <dbReference type="Proteomes" id="UP001370490"/>
    </source>
</evidence>
<proteinExistence type="predicted"/>
<protein>
    <submittedName>
        <fullName evidence="5">SAM dependent carboxyl methyltransferase</fullName>
    </submittedName>
</protein>
<sequence length="277" mass="31240">MGREHGVQRIDDVSLGGYDMSRATSNMKSDIQINYPPYRVLIGRPFFLMVDISKMGPSKIADLGCSVGPNTLSFIKDIIEIVEATSQTISRPVPQFLICLNDLPTNDFNSIFKQLPDFYEELNKGKGEGCSSVYVAAFPGSFYGRLFPNDFLHFTYSSFALHWLSKGQVKEEKLDSYDIHFYAASKGEIEDGIKKEGSFEMEQFEMIEFEDDLSEQGPTIGEKVAAGTRAIQESMISHHFGEQILDNLFDTFAKIVDEEVAKEKIKIFIFFVALVKL</sequence>
<dbReference type="GO" id="GO:0046872">
    <property type="term" value="F:metal ion binding"/>
    <property type="evidence" value="ECO:0007669"/>
    <property type="project" value="UniProtKB-KW"/>
</dbReference>
<dbReference type="InterPro" id="IPR042086">
    <property type="entry name" value="MeTrfase_capping"/>
</dbReference>
<name>A0AAN8Z186_9MAGN</name>